<dbReference type="Proteomes" id="UP000038009">
    <property type="component" value="Unassembled WGS sequence"/>
</dbReference>
<dbReference type="PANTHER" id="PTHR13271">
    <property type="entry name" value="UNCHARACTERIZED PUTATIVE METHYLTRANSFERASE"/>
    <property type="match status" value="1"/>
</dbReference>
<sequence>MRRLASTVLSGPAVGQLRHCNKSSSSSAAASSAATSHTLTSGFDTRGATTAQKASPTSRKSSPYQPRRHSASGEEDAIASRVAAGRSPHLNTAHQKTRQRNGASFAHGGPHQRQRQRAPQGQSTRQRSTAFVDDTEADGAGAYEAGSSARADLPMVHPGADLPPLRQGRLTEKRVGKFSFVSNPSERASRDFYGHEVPNNAPKPRLPMWASSLTSPALGLVRLVEETWVAPHANNTINSATTSKFVTWLTETVLPADAALQDQLKNNVVLDLRKATVRGVYAKKAFSKGDVVLTIPVSTASCVAADAAGGRNTMLAQCLTLNSEVLAAYVTGPRTRPGLPSYAAIKEVLSVRRSSFDPIPHPIFIDQVHAALLLACVKADGLSSPLHPYIQLLQSGGLFNDERIKELHLGVLDPRTHMEYTEHCNRFRHYLRELHKSWWDSYERFARAHTEQVRAVPGATVAGTRGTTSPMQFRVALPLDSPKFAGGVEGAVGGGARDIETPLAAGAEPLTGGDSAAGALPFSFLPPPSLEDMEWALRVVLSRQKVLPHLRDQRDAFERIQSEGVEGEELDGCARALVKATYALHRHVFGSVEEDRLRINAVDPSSIPTVVPLLDMLQHPPSGVANVAYTVEEVERDTVHNACSGSPLDKATTGVAAREHNASTLPAADRPSCRSYQVVVRAVEDIDEDEELTVAYTKCYSVAYTLYRYGFLALGRREDDAASLLEANRVDGALKPIRRASKTAAVPLIQQWWTSFARKAPRGV</sequence>
<feature type="region of interest" description="Disordered" evidence="1">
    <location>
        <begin position="1"/>
        <end position="138"/>
    </location>
</feature>
<dbReference type="InterPro" id="IPR046341">
    <property type="entry name" value="SET_dom_sf"/>
</dbReference>
<evidence type="ECO:0000256" key="1">
    <source>
        <dbReference type="SAM" id="MobiDB-lite"/>
    </source>
</evidence>
<gene>
    <name evidence="2" type="ORF">ABL78_7173</name>
</gene>
<dbReference type="InterPro" id="IPR050600">
    <property type="entry name" value="SETD3_SETD6_MTase"/>
</dbReference>
<dbReference type="GO" id="GO:0016279">
    <property type="term" value="F:protein-lysine N-methyltransferase activity"/>
    <property type="evidence" value="ECO:0007669"/>
    <property type="project" value="TreeGrafter"/>
</dbReference>
<feature type="compositionally biased region" description="Polar residues" evidence="1">
    <location>
        <begin position="35"/>
        <end position="64"/>
    </location>
</feature>
<protein>
    <recommendedName>
        <fullName evidence="4">SET domain-containing protein</fullName>
    </recommendedName>
</protein>
<comment type="caution">
    <text evidence="2">The sequence shown here is derived from an EMBL/GenBank/DDBJ whole genome shotgun (WGS) entry which is preliminary data.</text>
</comment>
<feature type="compositionally biased region" description="Low complexity" evidence="1">
    <location>
        <begin position="23"/>
        <end position="34"/>
    </location>
</feature>
<organism evidence="2 3">
    <name type="scientific">Leptomonas seymouri</name>
    <dbReference type="NCBI Taxonomy" id="5684"/>
    <lineage>
        <taxon>Eukaryota</taxon>
        <taxon>Discoba</taxon>
        <taxon>Euglenozoa</taxon>
        <taxon>Kinetoplastea</taxon>
        <taxon>Metakinetoplastina</taxon>
        <taxon>Trypanosomatida</taxon>
        <taxon>Trypanosomatidae</taxon>
        <taxon>Leishmaniinae</taxon>
        <taxon>Leptomonas</taxon>
    </lineage>
</organism>
<proteinExistence type="predicted"/>
<dbReference type="OrthoDB" id="272966at2759"/>
<dbReference type="VEuPathDB" id="TriTrypDB:Lsey_0325_0090"/>
<dbReference type="Gene3D" id="3.90.1410.10">
    <property type="entry name" value="set domain protein methyltransferase, domain 1"/>
    <property type="match status" value="1"/>
</dbReference>
<dbReference type="PANTHER" id="PTHR13271:SF136">
    <property type="entry name" value="SET DOMAIN-CONTAINING PROTEIN"/>
    <property type="match status" value="1"/>
</dbReference>
<dbReference type="EMBL" id="LJSK01000325">
    <property type="protein sequence ID" value="KPI83791.1"/>
    <property type="molecule type" value="Genomic_DNA"/>
</dbReference>
<evidence type="ECO:0008006" key="4">
    <source>
        <dbReference type="Google" id="ProtNLM"/>
    </source>
</evidence>
<evidence type="ECO:0000313" key="2">
    <source>
        <dbReference type="EMBL" id="KPI83791.1"/>
    </source>
</evidence>
<reference evidence="2 3" key="1">
    <citation type="journal article" date="2015" name="PLoS Pathog.">
        <title>Leptomonas seymouri: Adaptations to the Dixenous Life Cycle Analyzed by Genome Sequencing, Transcriptome Profiling and Co-infection with Leishmania donovani.</title>
        <authorList>
            <person name="Kraeva N."/>
            <person name="Butenko A."/>
            <person name="Hlavacova J."/>
            <person name="Kostygov A."/>
            <person name="Myskova J."/>
            <person name="Grybchuk D."/>
            <person name="Lestinova T."/>
            <person name="Votypka J."/>
            <person name="Volf P."/>
            <person name="Opperdoes F."/>
            <person name="Flegontov P."/>
            <person name="Lukes J."/>
            <person name="Yurchenko V."/>
        </authorList>
    </citation>
    <scope>NUCLEOTIDE SEQUENCE [LARGE SCALE GENOMIC DNA]</scope>
    <source>
        <strain evidence="2 3">ATCC 30220</strain>
    </source>
</reference>
<accession>A0A0N1PAM8</accession>
<dbReference type="AlphaFoldDB" id="A0A0N1PAM8"/>
<name>A0A0N1PAM8_LEPSE</name>
<dbReference type="OMA" id="CYSVAYT"/>
<evidence type="ECO:0000313" key="3">
    <source>
        <dbReference type="Proteomes" id="UP000038009"/>
    </source>
</evidence>
<dbReference type="SUPFAM" id="SSF82199">
    <property type="entry name" value="SET domain"/>
    <property type="match status" value="2"/>
</dbReference>
<dbReference type="GO" id="GO:0005634">
    <property type="term" value="C:nucleus"/>
    <property type="evidence" value="ECO:0007669"/>
    <property type="project" value="TreeGrafter"/>
</dbReference>
<keyword evidence="3" id="KW-1185">Reference proteome</keyword>
<feature type="compositionally biased region" description="Polar residues" evidence="1">
    <location>
        <begin position="117"/>
        <end position="129"/>
    </location>
</feature>